<dbReference type="InParanoid" id="A0A259U427"/>
<keyword evidence="4" id="KW-1185">Reference proteome</keyword>
<dbReference type="InterPro" id="IPR014782">
    <property type="entry name" value="Peptidase_M1_dom"/>
</dbReference>
<sequence length="657" mass="72472">MKPLRLATLLLLASGAGSALAPEAAAQERPRPYPVMPPPAFEKAVANGTRTASGEPGPNYWQNGGAYDIDVTLEPETRTVRGTGTMTYINRSPDALPTLLVKLRQNLHAPGVPRNRPAEVTGGVTLSGLSLGGMDLTQATGRMEPGQYSIDGTILTIRLPQPLAPGSSLDLDVAWHYALATVEGGTFRQGTDDEVYYVGYWYPQFAMYDDVVGWHDDPYLGNGEHYMPFSDYRVSITAPEDFIMYATGELENPEAVLTDETRGRLERALLKDDIVHVVRADERGSATRDASGDVLTWEFTATNIRDFAFAGSDKYVWDATRANVDQDGDGTPEAVLINALYRPGAESPYDAPWERSAEFSAFSIEHLSEILWPYPWPHMTAVEGIIGGGMEFPMMTLIGGNRTDSRLFGVTYHEIAHMWYPMMTQQDEKSFTWMDEGLTSFNTNEGREAFFDGSADGRPFEDAWARENQGHYRLAGSGAAVEPMRHNDRYPLGTPARGTASYSTPAVLLHAMEDLFGYDAFWSAYRDYGTTWAFKHPYPYDLMNSFEADLGQDLDWLWTPTLFETWTVDVAIASVESTASGVIVTVQDKDLAPMPVRVTVTYAGGTVQEQTVPVQTWLSGAREAVLTFPAGEVTRVELPSDTILDIDPSDNVYTPAM</sequence>
<evidence type="ECO:0000256" key="1">
    <source>
        <dbReference type="SAM" id="SignalP"/>
    </source>
</evidence>
<comment type="caution">
    <text evidence="3">The sequence shown here is derived from an EMBL/GenBank/DDBJ whole genome shotgun (WGS) entry which is preliminary data.</text>
</comment>
<organism evidence="3 4">
    <name type="scientific">Rubricoccus marinus</name>
    <dbReference type="NCBI Taxonomy" id="716817"/>
    <lineage>
        <taxon>Bacteria</taxon>
        <taxon>Pseudomonadati</taxon>
        <taxon>Rhodothermota</taxon>
        <taxon>Rhodothermia</taxon>
        <taxon>Rhodothermales</taxon>
        <taxon>Rubricoccaceae</taxon>
        <taxon>Rubricoccus</taxon>
    </lineage>
</organism>
<protein>
    <recommendedName>
        <fullName evidence="2">Peptidase M1 membrane alanine aminopeptidase domain-containing protein</fullName>
    </recommendedName>
</protein>
<dbReference type="Gene3D" id="1.10.390.10">
    <property type="entry name" value="Neutral Protease Domain 2"/>
    <property type="match status" value="1"/>
</dbReference>
<proteinExistence type="predicted"/>
<reference evidence="3 4" key="1">
    <citation type="submission" date="2016-11" db="EMBL/GenBank/DDBJ databases">
        <title>Study of marine rhodopsin-containing bacteria.</title>
        <authorList>
            <person name="Yoshizawa S."/>
            <person name="Kumagai Y."/>
            <person name="Kogure K."/>
        </authorList>
    </citation>
    <scope>NUCLEOTIDE SEQUENCE [LARGE SCALE GENOMIC DNA]</scope>
    <source>
        <strain evidence="3 4">SG-29</strain>
    </source>
</reference>
<dbReference type="SUPFAM" id="SSF55486">
    <property type="entry name" value="Metalloproteases ('zincins'), catalytic domain"/>
    <property type="match status" value="1"/>
</dbReference>
<feature type="signal peptide" evidence="1">
    <location>
        <begin position="1"/>
        <end position="21"/>
    </location>
</feature>
<dbReference type="GO" id="GO:0008270">
    <property type="term" value="F:zinc ion binding"/>
    <property type="evidence" value="ECO:0007669"/>
    <property type="project" value="InterPro"/>
</dbReference>
<gene>
    <name evidence="3" type="ORF">BSZ36_04990</name>
</gene>
<accession>A0A259U427</accession>
<feature type="chain" id="PRO_5011994512" description="Peptidase M1 membrane alanine aminopeptidase domain-containing protein" evidence="1">
    <location>
        <begin position="22"/>
        <end position="657"/>
    </location>
</feature>
<dbReference type="Proteomes" id="UP000216446">
    <property type="component" value="Unassembled WGS sequence"/>
</dbReference>
<dbReference type="GO" id="GO:0008237">
    <property type="term" value="F:metallopeptidase activity"/>
    <property type="evidence" value="ECO:0007669"/>
    <property type="project" value="InterPro"/>
</dbReference>
<keyword evidence="1" id="KW-0732">Signal</keyword>
<dbReference type="AlphaFoldDB" id="A0A259U427"/>
<dbReference type="Pfam" id="PF01433">
    <property type="entry name" value="Peptidase_M1"/>
    <property type="match status" value="1"/>
</dbReference>
<evidence type="ECO:0000313" key="4">
    <source>
        <dbReference type="Proteomes" id="UP000216446"/>
    </source>
</evidence>
<name>A0A259U427_9BACT</name>
<evidence type="ECO:0000313" key="3">
    <source>
        <dbReference type="EMBL" id="OZC04597.1"/>
    </source>
</evidence>
<dbReference type="CDD" id="cd09604">
    <property type="entry name" value="M1_APN_like"/>
    <property type="match status" value="1"/>
</dbReference>
<feature type="domain" description="Peptidase M1 membrane alanine aminopeptidase" evidence="2">
    <location>
        <begin position="402"/>
        <end position="559"/>
    </location>
</feature>
<evidence type="ECO:0000259" key="2">
    <source>
        <dbReference type="Pfam" id="PF01433"/>
    </source>
</evidence>
<dbReference type="InterPro" id="IPR027268">
    <property type="entry name" value="Peptidase_M4/M1_CTD_sf"/>
</dbReference>
<dbReference type="EMBL" id="MQWB01000001">
    <property type="protein sequence ID" value="OZC04597.1"/>
    <property type="molecule type" value="Genomic_DNA"/>
</dbReference>